<protein>
    <recommendedName>
        <fullName evidence="3">ABM domain-containing protein</fullName>
    </recommendedName>
</protein>
<dbReference type="Proteomes" id="UP000029738">
    <property type="component" value="Unassembled WGS sequence"/>
</dbReference>
<name>A0A8S9SX38_9CYAN</name>
<proteinExistence type="predicted"/>
<evidence type="ECO:0000313" key="2">
    <source>
        <dbReference type="Proteomes" id="UP000029738"/>
    </source>
</evidence>
<keyword evidence="2" id="KW-1185">Reference proteome</keyword>
<dbReference type="EMBL" id="JHEG04000001">
    <property type="protein sequence ID" value="KAF3884931.1"/>
    <property type="molecule type" value="Genomic_DNA"/>
</dbReference>
<dbReference type="InterPro" id="IPR011008">
    <property type="entry name" value="Dimeric_a/b-barrel"/>
</dbReference>
<dbReference type="Gene3D" id="3.30.70.100">
    <property type="match status" value="1"/>
</dbReference>
<reference evidence="1" key="1">
    <citation type="journal article" date="2015" name="Genome Announc.">
        <title>Draft Genome Sequence of Tolypothrix boutellei Strain VB521301.</title>
        <authorList>
            <person name="Chandrababunaidu M.M."/>
            <person name="Singh D."/>
            <person name="Sen D."/>
            <person name="Bhan S."/>
            <person name="Das S."/>
            <person name="Gupta A."/>
            <person name="Adhikary S.P."/>
            <person name="Tripathy S."/>
        </authorList>
    </citation>
    <scope>NUCLEOTIDE SEQUENCE</scope>
    <source>
        <strain evidence="1">VB521301</strain>
    </source>
</reference>
<organism evidence="1 2">
    <name type="scientific">Tolypothrix bouteillei VB521301</name>
    <dbReference type="NCBI Taxonomy" id="1479485"/>
    <lineage>
        <taxon>Bacteria</taxon>
        <taxon>Bacillati</taxon>
        <taxon>Cyanobacteriota</taxon>
        <taxon>Cyanophyceae</taxon>
        <taxon>Nostocales</taxon>
        <taxon>Tolypothrichaceae</taxon>
        <taxon>Tolypothrix</taxon>
    </lineage>
</organism>
<sequence>MMAPLTINPDVATFINVFTVEPFRQNVLVNRIKFDAETTICKQAGFIRAIVHRSLDGSKVVNLVQWESVEASRAIHHNPDIAASFASYQELGVRMDLRYYETALMTAQPFTIQTHDGLMAQIDVLQVAPDDPQLLLEYARQHSNPAIASADDRSTVWFRSLDGIRVIRFSYSQGSNHNENTQVFATENWIEQVTSHCYQVEFVITKQSLLV</sequence>
<dbReference type="OrthoDB" id="1494517at2"/>
<comment type="caution">
    <text evidence="1">The sequence shown here is derived from an EMBL/GenBank/DDBJ whole genome shotgun (WGS) entry which is preliminary data.</text>
</comment>
<evidence type="ECO:0000313" key="1">
    <source>
        <dbReference type="EMBL" id="KAF3884931.1"/>
    </source>
</evidence>
<dbReference type="AlphaFoldDB" id="A0A8S9SX38"/>
<accession>A0A8S9SX38</accession>
<dbReference type="SUPFAM" id="SSF54909">
    <property type="entry name" value="Dimeric alpha+beta barrel"/>
    <property type="match status" value="1"/>
</dbReference>
<evidence type="ECO:0008006" key="3">
    <source>
        <dbReference type="Google" id="ProtNLM"/>
    </source>
</evidence>
<dbReference type="RefSeq" id="WP_162002272.1">
    <property type="nucleotide sequence ID" value="NZ_JHEG04000001.1"/>
</dbReference>
<reference evidence="1" key="2">
    <citation type="submission" date="2019-11" db="EMBL/GenBank/DDBJ databases">
        <title>Improved Assembly of Tolypothrix boutellei genome.</title>
        <authorList>
            <person name="Sarangi A.N."/>
            <person name="Mukherjee M."/>
            <person name="Ghosh S."/>
            <person name="Singh D."/>
            <person name="Das A."/>
            <person name="Kant S."/>
            <person name="Prusty A."/>
            <person name="Tripathy S."/>
        </authorList>
    </citation>
    <scope>NUCLEOTIDE SEQUENCE</scope>
    <source>
        <strain evidence="1">VB521301</strain>
    </source>
</reference>
<gene>
    <name evidence="1" type="ORF">DA73_0400005255</name>
</gene>